<keyword evidence="2" id="KW-1133">Transmembrane helix</keyword>
<keyword evidence="4" id="KW-1185">Reference proteome</keyword>
<dbReference type="OMA" id="TEPYNSR"/>
<evidence type="ECO:0000313" key="5">
    <source>
        <dbReference type="RefSeq" id="XP_035669529.1"/>
    </source>
</evidence>
<reference evidence="5" key="3">
    <citation type="submission" date="2025-04" db="UniProtKB">
        <authorList>
            <consortium name="RefSeq"/>
        </authorList>
    </citation>
    <scope>IDENTIFICATION</scope>
    <source>
        <strain evidence="5">S238N-H82</strain>
        <tissue evidence="5">Testes</tissue>
    </source>
</reference>
<dbReference type="KEGG" id="bfo:118411380"/>
<dbReference type="GeneID" id="118411380"/>
<keyword evidence="2" id="KW-0812">Transmembrane</keyword>
<name>C3YDR8_BRAFL</name>
<feature type="region of interest" description="Disordered" evidence="1">
    <location>
        <begin position="102"/>
        <end position="128"/>
    </location>
</feature>
<dbReference type="OrthoDB" id="10032073at2759"/>
<dbReference type="AlphaFoldDB" id="C3YDR8"/>
<reference evidence="3" key="1">
    <citation type="journal article" date="2008" name="Nature">
        <title>The amphioxus genome and the evolution of the chordate karyotype.</title>
        <authorList>
            <consortium name="US DOE Joint Genome Institute (JGI-PGF)"/>
            <person name="Putnam N.H."/>
            <person name="Butts T."/>
            <person name="Ferrier D.E.K."/>
            <person name="Furlong R.F."/>
            <person name="Hellsten U."/>
            <person name="Kawashima T."/>
            <person name="Robinson-Rechavi M."/>
            <person name="Shoguchi E."/>
            <person name="Terry A."/>
            <person name="Yu J.-K."/>
            <person name="Benito-Gutierrez E.L."/>
            <person name="Dubchak I."/>
            <person name="Garcia-Fernandez J."/>
            <person name="Gibson-Brown J.J."/>
            <person name="Grigoriev I.V."/>
            <person name="Horton A.C."/>
            <person name="de Jong P.J."/>
            <person name="Jurka J."/>
            <person name="Kapitonov V.V."/>
            <person name="Kohara Y."/>
            <person name="Kuroki Y."/>
            <person name="Lindquist E."/>
            <person name="Lucas S."/>
            <person name="Osoegawa K."/>
            <person name="Pennacchio L.A."/>
            <person name="Salamov A.A."/>
            <person name="Satou Y."/>
            <person name="Sauka-Spengler T."/>
            <person name="Schmutz J."/>
            <person name="Shin-I T."/>
            <person name="Toyoda A."/>
            <person name="Bronner-Fraser M."/>
            <person name="Fujiyama A."/>
            <person name="Holland L.Z."/>
            <person name="Holland P.W.H."/>
            <person name="Satoh N."/>
            <person name="Rokhsar D.S."/>
        </authorList>
    </citation>
    <scope>NUCLEOTIDE SEQUENCE [LARGE SCALE GENOMIC DNA]</scope>
    <source>
        <strain evidence="3">S238N-H82</strain>
        <tissue evidence="3">Testes</tissue>
    </source>
</reference>
<sequence length="360" mass="39724">MGTNSGGFDIPEIQVHPPSPDLRSCTCPESSPVGGDGDACDVTCCPGKQGQEEGSSLLSVPHSRADQYLYKYLGRAPKCSGKCMLAEAGKLAPNQTLYVQGSPEMRRAHPRSRRKDDTPYIDPIDALRSNPSLDLSEEAGYTEPYNSRKNSAYRWKSAKDYLETEERSRYENAATEDVSKGATTSPVHPHQCVCQCGRNIAAAQEGVESLSATEESQNSDTSSTNVRETEPENHDYHVAKPADPTICEPYMVTNMTAITQEWQPSCNDIKSSVDGHGNGVEENNQYEVIPDHAEAALEERINMEEDAIRRENRGHYFFLFLFLLLFVAGIVCLILRFSTSTSQNAQLSTANMNGHLQLHP</sequence>
<feature type="region of interest" description="Disordered" evidence="1">
    <location>
        <begin position="207"/>
        <end position="240"/>
    </location>
</feature>
<reference evidence="4" key="2">
    <citation type="journal article" date="2020" name="Nat. Ecol. Evol.">
        <title>Deeply conserved synteny resolves early events in vertebrate evolution.</title>
        <authorList>
            <person name="Simakov O."/>
            <person name="Marletaz F."/>
            <person name="Yue J.X."/>
            <person name="O'Connell B."/>
            <person name="Jenkins J."/>
            <person name="Brandt A."/>
            <person name="Calef R."/>
            <person name="Tung C.H."/>
            <person name="Huang T.K."/>
            <person name="Schmutz J."/>
            <person name="Satoh N."/>
            <person name="Yu J.K."/>
            <person name="Putnam N.H."/>
            <person name="Green R.E."/>
            <person name="Rokhsar D.S."/>
        </authorList>
    </citation>
    <scope>NUCLEOTIDE SEQUENCE [LARGE SCALE GENOMIC DNA]</scope>
    <source>
        <strain evidence="4">S238N-H82</strain>
    </source>
</reference>
<dbReference type="Proteomes" id="UP000001554">
    <property type="component" value="Chromosome 3"/>
</dbReference>
<feature type="region of interest" description="Disordered" evidence="1">
    <location>
        <begin position="1"/>
        <end position="32"/>
    </location>
</feature>
<evidence type="ECO:0000256" key="1">
    <source>
        <dbReference type="SAM" id="MobiDB-lite"/>
    </source>
</evidence>
<keyword evidence="2" id="KW-0472">Membrane</keyword>
<feature type="compositionally biased region" description="Polar residues" evidence="1">
    <location>
        <begin position="210"/>
        <end position="226"/>
    </location>
</feature>
<proteinExistence type="predicted"/>
<evidence type="ECO:0000313" key="3">
    <source>
        <dbReference type="EMBL" id="EEN61537.1"/>
    </source>
</evidence>
<evidence type="ECO:0000256" key="2">
    <source>
        <dbReference type="SAM" id="Phobius"/>
    </source>
</evidence>
<organism>
    <name type="scientific">Branchiostoma floridae</name>
    <name type="common">Florida lancelet</name>
    <name type="synonym">Amphioxus</name>
    <dbReference type="NCBI Taxonomy" id="7739"/>
    <lineage>
        <taxon>Eukaryota</taxon>
        <taxon>Metazoa</taxon>
        <taxon>Chordata</taxon>
        <taxon>Cephalochordata</taxon>
        <taxon>Leptocardii</taxon>
        <taxon>Amphioxiformes</taxon>
        <taxon>Branchiostomatidae</taxon>
        <taxon>Branchiostoma</taxon>
    </lineage>
</organism>
<gene>
    <name evidence="5" type="primary">LOC118411380</name>
    <name evidence="3" type="ORF">BRAFLDRAFT_104095</name>
</gene>
<feature type="region of interest" description="Disordered" evidence="1">
    <location>
        <begin position="165"/>
        <end position="187"/>
    </location>
</feature>
<evidence type="ECO:0000313" key="4">
    <source>
        <dbReference type="Proteomes" id="UP000001554"/>
    </source>
</evidence>
<accession>C3YDR8</accession>
<dbReference type="InParanoid" id="C3YDR8"/>
<protein>
    <submittedName>
        <fullName evidence="5">Uncharacterized protein LOC118411380</fullName>
    </submittedName>
</protein>
<dbReference type="EMBL" id="GG666504">
    <property type="protein sequence ID" value="EEN61537.1"/>
    <property type="molecule type" value="Genomic_DNA"/>
</dbReference>
<feature type="compositionally biased region" description="Basic and acidic residues" evidence="1">
    <location>
        <begin position="227"/>
        <end position="240"/>
    </location>
</feature>
<feature type="transmembrane region" description="Helical" evidence="2">
    <location>
        <begin position="316"/>
        <end position="337"/>
    </location>
</feature>
<dbReference type="RefSeq" id="XP_035669529.1">
    <property type="nucleotide sequence ID" value="XM_035813636.1"/>
</dbReference>